<dbReference type="AlphaFoldDB" id="A0AAW0Q7C9"/>
<comment type="function">
    <text evidence="1">Involved in rRNA processing.</text>
</comment>
<dbReference type="EMBL" id="JAQQWP010000011">
    <property type="protein sequence ID" value="KAK8095876.1"/>
    <property type="molecule type" value="Genomic_DNA"/>
</dbReference>
<feature type="region of interest" description="Disordered" evidence="9">
    <location>
        <begin position="49"/>
        <end position="84"/>
    </location>
</feature>
<dbReference type="InterPro" id="IPR050786">
    <property type="entry name" value="EFG1_rRNA-proc"/>
</dbReference>
<gene>
    <name evidence="10" type="ORF">PG999_013898</name>
</gene>
<evidence type="ECO:0000256" key="7">
    <source>
        <dbReference type="ARBA" id="ARBA00023054"/>
    </source>
</evidence>
<evidence type="ECO:0000256" key="4">
    <source>
        <dbReference type="ARBA" id="ARBA00018689"/>
    </source>
</evidence>
<proteinExistence type="inferred from homology"/>
<dbReference type="PANTHER" id="PTHR33911:SF1">
    <property type="entry name" value="RRNA-PROCESSING PROTEIN EFG1"/>
    <property type="match status" value="1"/>
</dbReference>
<sequence length="251" mass="28672">MGDVKRKHSDGDAGSQAPKRRKNLNGKVSKARPDNINWLKKRARNIERQFRSAQKLPADKRNELERELAHSKQKIQEASNEKQRKQMITKYHMVRFFERKKADKLAKQILKQLRACEDKEERTQLEKDLHEFPYLEPYISLYPVKASSPATKDGEQTETASKAAQALRTERPPIWHEIEQAVKEGTPAVIALRERDIRKGETRASKGSKAQDAKTSSSKDGKQKDVKMKDSISKPDEDSDDDSDGGFFEGA</sequence>
<dbReference type="Proteomes" id="UP001392437">
    <property type="component" value="Unassembled WGS sequence"/>
</dbReference>
<feature type="region of interest" description="Disordered" evidence="9">
    <location>
        <begin position="146"/>
        <end position="173"/>
    </location>
</feature>
<name>A0AAW0Q7C9_9PEZI</name>
<keyword evidence="7" id="KW-0175">Coiled coil</keyword>
<dbReference type="InterPro" id="IPR019310">
    <property type="entry name" value="Efg1"/>
</dbReference>
<evidence type="ECO:0000256" key="2">
    <source>
        <dbReference type="ARBA" id="ARBA00004604"/>
    </source>
</evidence>
<feature type="region of interest" description="Disordered" evidence="9">
    <location>
        <begin position="185"/>
        <end position="251"/>
    </location>
</feature>
<dbReference type="GO" id="GO:0000462">
    <property type="term" value="P:maturation of SSU-rRNA from tricistronic rRNA transcript (SSU-rRNA, 5.8S rRNA, LSU-rRNA)"/>
    <property type="evidence" value="ECO:0007669"/>
    <property type="project" value="TreeGrafter"/>
</dbReference>
<evidence type="ECO:0000313" key="11">
    <source>
        <dbReference type="Proteomes" id="UP001392437"/>
    </source>
</evidence>
<protein>
    <recommendedName>
        <fullName evidence="4">rRNA-processing protein EFG1</fullName>
    </recommendedName>
    <alternativeName>
        <fullName evidence="5">rRNA-processing protein efg1</fullName>
    </alternativeName>
</protein>
<evidence type="ECO:0000256" key="9">
    <source>
        <dbReference type="SAM" id="MobiDB-lite"/>
    </source>
</evidence>
<dbReference type="GO" id="GO:0005730">
    <property type="term" value="C:nucleolus"/>
    <property type="evidence" value="ECO:0007669"/>
    <property type="project" value="UniProtKB-SubCell"/>
</dbReference>
<dbReference type="GO" id="GO:0030688">
    <property type="term" value="C:preribosome, small subunit precursor"/>
    <property type="evidence" value="ECO:0007669"/>
    <property type="project" value="TreeGrafter"/>
</dbReference>
<dbReference type="PANTHER" id="PTHR33911">
    <property type="entry name" value="RRNA-PROCESSING PROTEIN EFG1"/>
    <property type="match status" value="1"/>
</dbReference>
<feature type="compositionally biased region" description="Basic and acidic residues" evidence="9">
    <location>
        <begin position="57"/>
        <end position="70"/>
    </location>
</feature>
<dbReference type="Pfam" id="PF10153">
    <property type="entry name" value="Efg1"/>
    <property type="match status" value="1"/>
</dbReference>
<keyword evidence="11" id="KW-1185">Reference proteome</keyword>
<reference evidence="10 11" key="1">
    <citation type="submission" date="2023-01" db="EMBL/GenBank/DDBJ databases">
        <title>Analysis of 21 Apiospora genomes using comparative genomics revels a genus with tremendous synthesis potential of carbohydrate active enzymes and secondary metabolites.</title>
        <authorList>
            <person name="Sorensen T."/>
        </authorList>
    </citation>
    <scope>NUCLEOTIDE SEQUENCE [LARGE SCALE GENOMIC DNA]</scope>
    <source>
        <strain evidence="10 11">CBS 117206</strain>
    </source>
</reference>
<comment type="caution">
    <text evidence="10">The sequence shown here is derived from an EMBL/GenBank/DDBJ whole genome shotgun (WGS) entry which is preliminary data.</text>
</comment>
<accession>A0AAW0Q7C9</accession>
<evidence type="ECO:0000256" key="6">
    <source>
        <dbReference type="ARBA" id="ARBA00022552"/>
    </source>
</evidence>
<comment type="subcellular location">
    <subcellularLocation>
        <location evidence="2">Nucleus</location>
        <location evidence="2">Nucleolus</location>
    </subcellularLocation>
</comment>
<keyword evidence="6" id="KW-0698">rRNA processing</keyword>
<evidence type="ECO:0000256" key="5">
    <source>
        <dbReference type="ARBA" id="ARBA00019827"/>
    </source>
</evidence>
<keyword evidence="8" id="KW-0539">Nucleus</keyword>
<evidence type="ECO:0000313" key="10">
    <source>
        <dbReference type="EMBL" id="KAK8095876.1"/>
    </source>
</evidence>
<feature type="region of interest" description="Disordered" evidence="9">
    <location>
        <begin position="1"/>
        <end position="35"/>
    </location>
</feature>
<organism evidence="10 11">
    <name type="scientific">Apiospora kogelbergensis</name>
    <dbReference type="NCBI Taxonomy" id="1337665"/>
    <lineage>
        <taxon>Eukaryota</taxon>
        <taxon>Fungi</taxon>
        <taxon>Dikarya</taxon>
        <taxon>Ascomycota</taxon>
        <taxon>Pezizomycotina</taxon>
        <taxon>Sordariomycetes</taxon>
        <taxon>Xylariomycetidae</taxon>
        <taxon>Amphisphaeriales</taxon>
        <taxon>Apiosporaceae</taxon>
        <taxon>Apiospora</taxon>
    </lineage>
</organism>
<evidence type="ECO:0000256" key="3">
    <source>
        <dbReference type="ARBA" id="ARBA00006916"/>
    </source>
</evidence>
<evidence type="ECO:0000256" key="8">
    <source>
        <dbReference type="ARBA" id="ARBA00023242"/>
    </source>
</evidence>
<evidence type="ECO:0000256" key="1">
    <source>
        <dbReference type="ARBA" id="ARBA00002773"/>
    </source>
</evidence>
<feature type="compositionally biased region" description="Basic and acidic residues" evidence="9">
    <location>
        <begin position="192"/>
        <end position="236"/>
    </location>
</feature>
<comment type="similarity">
    <text evidence="3">Belongs to the EFG1 family.</text>
</comment>